<protein>
    <submittedName>
        <fullName evidence="1">Uncharacterized protein</fullName>
    </submittedName>
</protein>
<dbReference type="Proteomes" id="UP000002028">
    <property type="component" value="Chromosome"/>
</dbReference>
<dbReference type="AlphaFoldDB" id="D2QLN1"/>
<proteinExistence type="predicted"/>
<dbReference type="STRING" id="504472.Slin_4339"/>
<organism evidence="1 2">
    <name type="scientific">Spirosoma linguale (strain ATCC 33905 / DSM 74 / LMG 10896 / Claus 1)</name>
    <dbReference type="NCBI Taxonomy" id="504472"/>
    <lineage>
        <taxon>Bacteria</taxon>
        <taxon>Pseudomonadati</taxon>
        <taxon>Bacteroidota</taxon>
        <taxon>Cytophagia</taxon>
        <taxon>Cytophagales</taxon>
        <taxon>Cytophagaceae</taxon>
        <taxon>Spirosoma</taxon>
    </lineage>
</organism>
<accession>D2QLN1</accession>
<dbReference type="KEGG" id="sli:Slin_4339"/>
<keyword evidence="2" id="KW-1185">Reference proteome</keyword>
<sequence>MPEPGFYLDLKDFQDYSKRTSQVAKKYYWLKFQVGQRPFLFDNLKNVLNLDKIPVQINTGTSPI</sequence>
<evidence type="ECO:0000313" key="1">
    <source>
        <dbReference type="EMBL" id="ADB40321.1"/>
    </source>
</evidence>
<reference evidence="1 2" key="1">
    <citation type="journal article" date="2010" name="Stand. Genomic Sci.">
        <title>Complete genome sequence of Spirosoma linguale type strain (1).</title>
        <authorList>
            <person name="Lail K."/>
            <person name="Sikorski J."/>
            <person name="Saunders E."/>
            <person name="Lapidus A."/>
            <person name="Glavina Del Rio T."/>
            <person name="Copeland A."/>
            <person name="Tice H."/>
            <person name="Cheng J.-F."/>
            <person name="Lucas S."/>
            <person name="Nolan M."/>
            <person name="Bruce D."/>
            <person name="Goodwin L."/>
            <person name="Pitluck S."/>
            <person name="Ivanova N."/>
            <person name="Mavromatis K."/>
            <person name="Ovchinnikova G."/>
            <person name="Pati A."/>
            <person name="Chen A."/>
            <person name="Palaniappan K."/>
            <person name="Land M."/>
            <person name="Hauser L."/>
            <person name="Chang Y.-J."/>
            <person name="Jeffries C.D."/>
            <person name="Chain P."/>
            <person name="Brettin T."/>
            <person name="Detter J.C."/>
            <person name="Schuetze A."/>
            <person name="Rohde M."/>
            <person name="Tindall B.J."/>
            <person name="Goeker M."/>
            <person name="Bristow J."/>
            <person name="Eisen J.A."/>
            <person name="Markowitz V."/>
            <person name="Hugenholtz P."/>
            <person name="Kyrpides N.C."/>
            <person name="Klenk H.-P."/>
            <person name="Chen F."/>
        </authorList>
    </citation>
    <scope>NUCLEOTIDE SEQUENCE [LARGE SCALE GENOMIC DNA]</scope>
    <source>
        <strain evidence="2">ATCC 33905 / DSM 74 / LMG 10896 / Claus 1</strain>
    </source>
</reference>
<gene>
    <name evidence="1" type="ordered locus">Slin_4339</name>
</gene>
<dbReference type="HOGENOM" id="CLU_2865558_0_0_10"/>
<dbReference type="EMBL" id="CP001769">
    <property type="protein sequence ID" value="ADB40321.1"/>
    <property type="molecule type" value="Genomic_DNA"/>
</dbReference>
<evidence type="ECO:0000313" key="2">
    <source>
        <dbReference type="Proteomes" id="UP000002028"/>
    </source>
</evidence>
<name>D2QLN1_SPILD</name>